<evidence type="ECO:0000313" key="2">
    <source>
        <dbReference type="EMBL" id="KAK4122544.1"/>
    </source>
</evidence>
<reference evidence="2" key="1">
    <citation type="journal article" date="2023" name="Mol. Phylogenet. Evol.">
        <title>Genome-scale phylogeny and comparative genomics of the fungal order Sordariales.</title>
        <authorList>
            <person name="Hensen N."/>
            <person name="Bonometti L."/>
            <person name="Westerberg I."/>
            <person name="Brannstrom I.O."/>
            <person name="Guillou S."/>
            <person name="Cros-Aarteil S."/>
            <person name="Calhoun S."/>
            <person name="Haridas S."/>
            <person name="Kuo A."/>
            <person name="Mondo S."/>
            <person name="Pangilinan J."/>
            <person name="Riley R."/>
            <person name="LaButti K."/>
            <person name="Andreopoulos B."/>
            <person name="Lipzen A."/>
            <person name="Chen C."/>
            <person name="Yan M."/>
            <person name="Daum C."/>
            <person name="Ng V."/>
            <person name="Clum A."/>
            <person name="Steindorff A."/>
            <person name="Ohm R.A."/>
            <person name="Martin F."/>
            <person name="Silar P."/>
            <person name="Natvig D.O."/>
            <person name="Lalanne C."/>
            <person name="Gautier V."/>
            <person name="Ament-Velasquez S.L."/>
            <person name="Kruys A."/>
            <person name="Hutchinson M.I."/>
            <person name="Powell A.J."/>
            <person name="Barry K."/>
            <person name="Miller A.N."/>
            <person name="Grigoriev I.V."/>
            <person name="Debuchy R."/>
            <person name="Gladieux P."/>
            <person name="Hiltunen Thoren M."/>
            <person name="Johannesson H."/>
        </authorList>
    </citation>
    <scope>NUCLEOTIDE SEQUENCE</scope>
    <source>
        <strain evidence="2">CBS 731.68</strain>
    </source>
</reference>
<proteinExistence type="predicted"/>
<protein>
    <submittedName>
        <fullName evidence="2">Uncharacterized protein</fullName>
    </submittedName>
</protein>
<feature type="region of interest" description="Disordered" evidence="1">
    <location>
        <begin position="223"/>
        <end position="249"/>
    </location>
</feature>
<reference evidence="2" key="2">
    <citation type="submission" date="2023-05" db="EMBL/GenBank/DDBJ databases">
        <authorList>
            <consortium name="Lawrence Berkeley National Laboratory"/>
            <person name="Steindorff A."/>
            <person name="Hensen N."/>
            <person name="Bonometti L."/>
            <person name="Westerberg I."/>
            <person name="Brannstrom I.O."/>
            <person name="Guillou S."/>
            <person name="Cros-Aarteil S."/>
            <person name="Calhoun S."/>
            <person name="Haridas S."/>
            <person name="Kuo A."/>
            <person name="Mondo S."/>
            <person name="Pangilinan J."/>
            <person name="Riley R."/>
            <person name="Labutti K."/>
            <person name="Andreopoulos B."/>
            <person name="Lipzen A."/>
            <person name="Chen C."/>
            <person name="Yanf M."/>
            <person name="Daum C."/>
            <person name="Ng V."/>
            <person name="Clum A."/>
            <person name="Ohm R."/>
            <person name="Martin F."/>
            <person name="Silar P."/>
            <person name="Natvig D."/>
            <person name="Lalanne C."/>
            <person name="Gautier V."/>
            <person name="Ament-Velasquez S.L."/>
            <person name="Kruys A."/>
            <person name="Hutchinson M.I."/>
            <person name="Powell A.J."/>
            <person name="Barry K."/>
            <person name="Miller A.N."/>
            <person name="Grigoriev I.V."/>
            <person name="Debuchy R."/>
            <person name="Gladieux P."/>
            <person name="Thoren M.H."/>
            <person name="Johannesson H."/>
        </authorList>
    </citation>
    <scope>NUCLEOTIDE SEQUENCE</scope>
    <source>
        <strain evidence="2">CBS 731.68</strain>
    </source>
</reference>
<dbReference type="Proteomes" id="UP001302602">
    <property type="component" value="Unassembled WGS sequence"/>
</dbReference>
<dbReference type="GeneID" id="87833852"/>
<organism evidence="2 3">
    <name type="scientific">Parathielavia appendiculata</name>
    <dbReference type="NCBI Taxonomy" id="2587402"/>
    <lineage>
        <taxon>Eukaryota</taxon>
        <taxon>Fungi</taxon>
        <taxon>Dikarya</taxon>
        <taxon>Ascomycota</taxon>
        <taxon>Pezizomycotina</taxon>
        <taxon>Sordariomycetes</taxon>
        <taxon>Sordariomycetidae</taxon>
        <taxon>Sordariales</taxon>
        <taxon>Chaetomiaceae</taxon>
        <taxon>Parathielavia</taxon>
    </lineage>
</organism>
<accession>A0AAN6Z3C1</accession>
<sequence>MSTHITHLVPSGTGNIEGNVYMYIDNSNLWVQGRKTYAERLKASVRAEVGGISSEFVVASGDSDIQTAVATIADTSGRPTSSSTSISNQYLEQIGFQNSKWQGDRRNISPHSAVVLNPEPKAAEIHEFFSRFQHQYSHWCYKMDEIREGAASCDLVIIPATLNSEMDYNARDRFFQTCKEELSKHGLTVLPYQKYAQRFPYFKAKLAISNRFHELPDSVLGDQEDYNPAAVHDNDANNTDDGDGGSYTDVNTKLAKRKEKAKGRDHLAMEV</sequence>
<name>A0AAN6Z3C1_9PEZI</name>
<dbReference type="AlphaFoldDB" id="A0AAN6Z3C1"/>
<dbReference type="RefSeq" id="XP_062646315.1">
    <property type="nucleotide sequence ID" value="XM_062797084.1"/>
</dbReference>
<gene>
    <name evidence="2" type="ORF">N657DRAFT_691060</name>
</gene>
<evidence type="ECO:0000256" key="1">
    <source>
        <dbReference type="SAM" id="MobiDB-lite"/>
    </source>
</evidence>
<keyword evidence="3" id="KW-1185">Reference proteome</keyword>
<evidence type="ECO:0000313" key="3">
    <source>
        <dbReference type="Proteomes" id="UP001302602"/>
    </source>
</evidence>
<dbReference type="EMBL" id="MU853230">
    <property type="protein sequence ID" value="KAK4122544.1"/>
    <property type="molecule type" value="Genomic_DNA"/>
</dbReference>
<comment type="caution">
    <text evidence="2">The sequence shown here is derived from an EMBL/GenBank/DDBJ whole genome shotgun (WGS) entry which is preliminary data.</text>
</comment>